<keyword evidence="5" id="KW-1185">Reference proteome</keyword>
<keyword evidence="4" id="KW-0547">Nucleotide-binding</keyword>
<keyword evidence="4" id="KW-0067">ATP-binding</keyword>
<feature type="region of interest" description="Disordered" evidence="2">
    <location>
        <begin position="107"/>
        <end position="129"/>
    </location>
</feature>
<proteinExistence type="predicted"/>
<dbReference type="InterPro" id="IPR050267">
    <property type="entry name" value="Anti-sigma-factor_SerPK"/>
</dbReference>
<dbReference type="SUPFAM" id="SSF55874">
    <property type="entry name" value="ATPase domain of HSP90 chaperone/DNA topoisomerase II/histidine kinase"/>
    <property type="match status" value="1"/>
</dbReference>
<dbReference type="InterPro" id="IPR003594">
    <property type="entry name" value="HATPase_dom"/>
</dbReference>
<dbReference type="PANTHER" id="PTHR35526:SF3">
    <property type="entry name" value="ANTI-SIGMA-F FACTOR RSBW"/>
    <property type="match status" value="1"/>
</dbReference>
<sequence length="217" mass="22944">MARVTPSAPLGTDTAEDRSGLRAIAGLRSRAVRGRRFRFELAAHPASVARARQLTRARLAGWALSDDTCDTAVLVVSELVTNAILHSASSRVVCELHDNDDLVRIAVRDEGRAPGEPRPSPRRPDEEHGRGLPLVAAMCRAWGAQDTGPGLLVWADLPRCPSTGAESARSDLGWTAKKPASEGRGTGTEASRGTGAGTEAAWGTGTETSWGTGTEWL</sequence>
<evidence type="ECO:0000313" key="4">
    <source>
        <dbReference type="EMBL" id="QFZ76967.1"/>
    </source>
</evidence>
<dbReference type="Pfam" id="PF13581">
    <property type="entry name" value="HATPase_c_2"/>
    <property type="match status" value="1"/>
</dbReference>
<keyword evidence="1" id="KW-0418">Kinase</keyword>
<feature type="region of interest" description="Disordered" evidence="2">
    <location>
        <begin position="164"/>
        <end position="217"/>
    </location>
</feature>
<dbReference type="EMBL" id="CP045643">
    <property type="protein sequence ID" value="QFZ76967.1"/>
    <property type="molecule type" value="Genomic_DNA"/>
</dbReference>
<evidence type="ECO:0000256" key="2">
    <source>
        <dbReference type="SAM" id="MobiDB-lite"/>
    </source>
</evidence>
<accession>A0A5Q0LKL5</accession>
<name>A0A5Q0LKL5_9ACTN</name>
<dbReference type="GO" id="GO:0004674">
    <property type="term" value="F:protein serine/threonine kinase activity"/>
    <property type="evidence" value="ECO:0007669"/>
    <property type="project" value="UniProtKB-KW"/>
</dbReference>
<dbReference type="RefSeq" id="WP_153291180.1">
    <property type="nucleotide sequence ID" value="NZ_CP045643.1"/>
</dbReference>
<dbReference type="Gene3D" id="3.30.565.10">
    <property type="entry name" value="Histidine kinase-like ATPase, C-terminal domain"/>
    <property type="match status" value="1"/>
</dbReference>
<dbReference type="CDD" id="cd16936">
    <property type="entry name" value="HATPase_RsbW-like"/>
    <property type="match status" value="1"/>
</dbReference>
<dbReference type="KEGG" id="sfy:GFH48_30160"/>
<evidence type="ECO:0000313" key="5">
    <source>
        <dbReference type="Proteomes" id="UP000326179"/>
    </source>
</evidence>
<evidence type="ECO:0000259" key="3">
    <source>
        <dbReference type="Pfam" id="PF13581"/>
    </source>
</evidence>
<protein>
    <submittedName>
        <fullName evidence="4">ATP-binding protein</fullName>
    </submittedName>
</protein>
<dbReference type="AlphaFoldDB" id="A0A5Q0LKL5"/>
<organism evidence="4 5">
    <name type="scientific">Streptomyces fagopyri</name>
    <dbReference type="NCBI Taxonomy" id="2662397"/>
    <lineage>
        <taxon>Bacteria</taxon>
        <taxon>Bacillati</taxon>
        <taxon>Actinomycetota</taxon>
        <taxon>Actinomycetes</taxon>
        <taxon>Kitasatosporales</taxon>
        <taxon>Streptomycetaceae</taxon>
        <taxon>Streptomyces</taxon>
    </lineage>
</organism>
<dbReference type="PANTHER" id="PTHR35526">
    <property type="entry name" value="ANTI-SIGMA-F FACTOR RSBW-RELATED"/>
    <property type="match status" value="1"/>
</dbReference>
<feature type="domain" description="Histidine kinase/HSP90-like ATPase" evidence="3">
    <location>
        <begin position="42"/>
        <end position="142"/>
    </location>
</feature>
<keyword evidence="1" id="KW-0808">Transferase</keyword>
<keyword evidence="1" id="KW-0723">Serine/threonine-protein kinase</keyword>
<feature type="compositionally biased region" description="Low complexity" evidence="2">
    <location>
        <begin position="197"/>
        <end position="217"/>
    </location>
</feature>
<evidence type="ECO:0000256" key="1">
    <source>
        <dbReference type="ARBA" id="ARBA00022527"/>
    </source>
</evidence>
<reference evidence="4 5" key="1">
    <citation type="submission" date="2019-10" db="EMBL/GenBank/DDBJ databases">
        <title>A novel species.</title>
        <authorList>
            <person name="Gao J."/>
        </authorList>
    </citation>
    <scope>NUCLEOTIDE SEQUENCE [LARGE SCALE GENOMIC DNA]</scope>
    <source>
        <strain evidence="4 5">QMT-28</strain>
    </source>
</reference>
<gene>
    <name evidence="4" type="ORF">GFH48_30160</name>
</gene>
<dbReference type="Proteomes" id="UP000326179">
    <property type="component" value="Chromosome"/>
</dbReference>
<dbReference type="GO" id="GO:0005524">
    <property type="term" value="F:ATP binding"/>
    <property type="evidence" value="ECO:0007669"/>
    <property type="project" value="UniProtKB-KW"/>
</dbReference>
<dbReference type="InterPro" id="IPR036890">
    <property type="entry name" value="HATPase_C_sf"/>
</dbReference>